<evidence type="ECO:0000313" key="2">
    <source>
        <dbReference type="EMBL" id="KAH3667802.1"/>
    </source>
</evidence>
<keyword evidence="1" id="KW-0472">Membrane</keyword>
<protein>
    <recommendedName>
        <fullName evidence="4">Protein YIP</fullName>
    </recommendedName>
</protein>
<feature type="transmembrane region" description="Helical" evidence="1">
    <location>
        <begin position="158"/>
        <end position="177"/>
    </location>
</feature>
<organism evidence="2 3">
    <name type="scientific">Wickerhamomyces mucosus</name>
    <dbReference type="NCBI Taxonomy" id="1378264"/>
    <lineage>
        <taxon>Eukaryota</taxon>
        <taxon>Fungi</taxon>
        <taxon>Dikarya</taxon>
        <taxon>Ascomycota</taxon>
        <taxon>Saccharomycotina</taxon>
        <taxon>Saccharomycetes</taxon>
        <taxon>Phaffomycetales</taxon>
        <taxon>Wickerhamomycetaceae</taxon>
        <taxon>Wickerhamomyces</taxon>
    </lineage>
</organism>
<dbReference type="GO" id="GO:0005794">
    <property type="term" value="C:Golgi apparatus"/>
    <property type="evidence" value="ECO:0007669"/>
    <property type="project" value="InterPro"/>
</dbReference>
<keyword evidence="1" id="KW-1133">Transmembrane helix</keyword>
<dbReference type="InterPro" id="IPR039765">
    <property type="entry name" value="Yip5/YIPF1/YIPF2"/>
</dbReference>
<dbReference type="GO" id="GO:0016192">
    <property type="term" value="P:vesicle-mediated transport"/>
    <property type="evidence" value="ECO:0007669"/>
    <property type="project" value="InterPro"/>
</dbReference>
<comment type="caution">
    <text evidence="2">The sequence shown here is derived from an EMBL/GenBank/DDBJ whole genome shotgun (WGS) entry which is preliminary data.</text>
</comment>
<accession>A0A9P8P9C6</accession>
<dbReference type="Proteomes" id="UP000769528">
    <property type="component" value="Unassembled WGS sequence"/>
</dbReference>
<evidence type="ECO:0000313" key="3">
    <source>
        <dbReference type="Proteomes" id="UP000769528"/>
    </source>
</evidence>
<feature type="transmembrane region" description="Helical" evidence="1">
    <location>
        <begin position="228"/>
        <end position="249"/>
    </location>
</feature>
<dbReference type="PANTHER" id="PTHR12822:SF2">
    <property type="entry name" value="PROTEIN YIPF"/>
    <property type="match status" value="1"/>
</dbReference>
<evidence type="ECO:0000256" key="1">
    <source>
        <dbReference type="SAM" id="Phobius"/>
    </source>
</evidence>
<keyword evidence="3" id="KW-1185">Reference proteome</keyword>
<reference evidence="2" key="1">
    <citation type="journal article" date="2021" name="Open Biol.">
        <title>Shared evolutionary footprints suggest mitochondrial oxidative damage underlies multiple complex I losses in fungi.</title>
        <authorList>
            <person name="Schikora-Tamarit M.A."/>
            <person name="Marcet-Houben M."/>
            <person name="Nosek J."/>
            <person name="Gabaldon T."/>
        </authorList>
    </citation>
    <scope>NUCLEOTIDE SEQUENCE</scope>
    <source>
        <strain evidence="2">CBS6341</strain>
    </source>
</reference>
<dbReference type="AlphaFoldDB" id="A0A9P8P9C6"/>
<feature type="transmembrane region" description="Helical" evidence="1">
    <location>
        <begin position="78"/>
        <end position="97"/>
    </location>
</feature>
<dbReference type="GO" id="GO:0031267">
    <property type="term" value="F:small GTPase binding"/>
    <property type="evidence" value="ECO:0007669"/>
    <property type="project" value="InterPro"/>
</dbReference>
<dbReference type="PANTHER" id="PTHR12822">
    <property type="entry name" value="PROTEIN YIPF"/>
    <property type="match status" value="1"/>
</dbReference>
<keyword evidence="1" id="KW-0812">Transmembrane</keyword>
<gene>
    <name evidence="2" type="ORF">WICMUC_005202</name>
</gene>
<dbReference type="EMBL" id="JAEUBF010001377">
    <property type="protein sequence ID" value="KAH3667802.1"/>
    <property type="molecule type" value="Genomic_DNA"/>
</dbReference>
<dbReference type="OrthoDB" id="10256463at2759"/>
<proteinExistence type="predicted"/>
<name>A0A9P8P9C6_9ASCO</name>
<feature type="transmembrane region" description="Helical" evidence="1">
    <location>
        <begin position="117"/>
        <end position="146"/>
    </location>
</feature>
<feature type="transmembrane region" description="Helical" evidence="1">
    <location>
        <begin position="189"/>
        <end position="207"/>
    </location>
</feature>
<sequence>MVDDSEKLLTSFESRLWILTKKPQREDDWINNDDDITINNNGERYFNITSDEFFSNIFSSINVLSKVELETAQETGDLYGPIWVTATVIFILFFSNTGAHKLNNWLSGSDESYEYDFALFTGAISLLYGYTVVIPIFLYVVSVFYFKLIGFLSLTKIVSIYGYANSVWAPAAILAMFRGFFSNGFISSVILWAAVLIGGGISGAAILSKLYPIIRNAAVASDNGKLKTIYLVVLILAHIGFTIGVRSILIL</sequence>
<evidence type="ECO:0008006" key="4">
    <source>
        <dbReference type="Google" id="ProtNLM"/>
    </source>
</evidence>
<reference evidence="2" key="2">
    <citation type="submission" date="2021-01" db="EMBL/GenBank/DDBJ databases">
        <authorList>
            <person name="Schikora-Tamarit M.A."/>
        </authorList>
    </citation>
    <scope>NUCLEOTIDE SEQUENCE</scope>
    <source>
        <strain evidence="2">CBS6341</strain>
    </source>
</reference>